<dbReference type="InterPro" id="IPR058240">
    <property type="entry name" value="rSAM_sf"/>
</dbReference>
<gene>
    <name evidence="7" type="ORF">CYFUS_005716</name>
</gene>
<dbReference type="PANTHER" id="PTHR13932">
    <property type="entry name" value="COPROPORPHYRINIGEN III OXIDASE"/>
    <property type="match status" value="1"/>
</dbReference>
<dbReference type="Proteomes" id="UP000217257">
    <property type="component" value="Chromosome"/>
</dbReference>
<evidence type="ECO:0000313" key="8">
    <source>
        <dbReference type="Proteomes" id="UP000217257"/>
    </source>
</evidence>
<dbReference type="PANTHER" id="PTHR13932:SF5">
    <property type="entry name" value="RADICAL S-ADENOSYL METHIONINE DOMAIN-CONTAINING PROTEIN 1, MITOCHONDRIAL"/>
    <property type="match status" value="1"/>
</dbReference>
<dbReference type="CDD" id="cd01335">
    <property type="entry name" value="Radical_SAM"/>
    <property type="match status" value="1"/>
</dbReference>
<reference evidence="7 8" key="1">
    <citation type="submission" date="2017-06" db="EMBL/GenBank/DDBJ databases">
        <title>Sequencing and comparative analysis of myxobacterial genomes.</title>
        <authorList>
            <person name="Rupp O."/>
            <person name="Goesmann A."/>
            <person name="Sogaard-Andersen L."/>
        </authorList>
    </citation>
    <scope>NUCLEOTIDE SEQUENCE [LARGE SCALE GENOMIC DNA]</scope>
    <source>
        <strain evidence="7 8">DSM 52655</strain>
    </source>
</reference>
<evidence type="ECO:0000313" key="7">
    <source>
        <dbReference type="EMBL" id="ATB40268.1"/>
    </source>
</evidence>
<evidence type="ECO:0000256" key="3">
    <source>
        <dbReference type="ARBA" id="ARBA00022723"/>
    </source>
</evidence>
<dbReference type="GO" id="GO:0006779">
    <property type="term" value="P:porphyrin-containing compound biosynthetic process"/>
    <property type="evidence" value="ECO:0007669"/>
    <property type="project" value="TreeGrafter"/>
</dbReference>
<keyword evidence="3" id="KW-0479">Metal-binding</keyword>
<dbReference type="RefSeq" id="WP_157758715.1">
    <property type="nucleotide sequence ID" value="NZ_CP022098.1"/>
</dbReference>
<name>A0A250J9N3_9BACT</name>
<dbReference type="EMBL" id="CP022098">
    <property type="protein sequence ID" value="ATB40268.1"/>
    <property type="molecule type" value="Genomic_DNA"/>
</dbReference>
<dbReference type="PROSITE" id="PS51918">
    <property type="entry name" value="RADICAL_SAM"/>
    <property type="match status" value="1"/>
</dbReference>
<keyword evidence="2" id="KW-0949">S-adenosyl-L-methionine</keyword>
<accession>A0A250J9N3</accession>
<protein>
    <recommendedName>
        <fullName evidence="6">Radical SAM core domain-containing protein</fullName>
    </recommendedName>
</protein>
<dbReference type="SMART" id="SM00729">
    <property type="entry name" value="Elp3"/>
    <property type="match status" value="1"/>
</dbReference>
<dbReference type="InterPro" id="IPR013785">
    <property type="entry name" value="Aldolase_TIM"/>
</dbReference>
<dbReference type="GO" id="GO:0005737">
    <property type="term" value="C:cytoplasm"/>
    <property type="evidence" value="ECO:0007669"/>
    <property type="project" value="TreeGrafter"/>
</dbReference>
<evidence type="ECO:0000256" key="2">
    <source>
        <dbReference type="ARBA" id="ARBA00022691"/>
    </source>
</evidence>
<keyword evidence="5" id="KW-0411">Iron-sulfur</keyword>
<dbReference type="GO" id="GO:0051539">
    <property type="term" value="F:4 iron, 4 sulfur cluster binding"/>
    <property type="evidence" value="ECO:0007669"/>
    <property type="project" value="TreeGrafter"/>
</dbReference>
<dbReference type="SFLD" id="SFLDG01065">
    <property type="entry name" value="anaerobic_coproporphyrinogen-I"/>
    <property type="match status" value="1"/>
</dbReference>
<dbReference type="GO" id="GO:0003824">
    <property type="term" value="F:catalytic activity"/>
    <property type="evidence" value="ECO:0007669"/>
    <property type="project" value="InterPro"/>
</dbReference>
<keyword evidence="4" id="KW-0408">Iron</keyword>
<dbReference type="InterPro" id="IPR034505">
    <property type="entry name" value="Coproporphyrinogen-III_oxidase"/>
</dbReference>
<dbReference type="SUPFAM" id="SSF102114">
    <property type="entry name" value="Radical SAM enzymes"/>
    <property type="match status" value="1"/>
</dbReference>
<dbReference type="Pfam" id="PF04055">
    <property type="entry name" value="Radical_SAM"/>
    <property type="match status" value="1"/>
</dbReference>
<dbReference type="AlphaFoldDB" id="A0A250J9N3"/>
<dbReference type="KEGG" id="cfus:CYFUS_005716"/>
<dbReference type="SFLD" id="SFLDS00029">
    <property type="entry name" value="Radical_SAM"/>
    <property type="match status" value="1"/>
</dbReference>
<dbReference type="Gene3D" id="3.20.20.70">
    <property type="entry name" value="Aldolase class I"/>
    <property type="match status" value="1"/>
</dbReference>
<dbReference type="InterPro" id="IPR007197">
    <property type="entry name" value="rSAM"/>
</dbReference>
<organism evidence="7 8">
    <name type="scientific">Cystobacter fuscus</name>
    <dbReference type="NCBI Taxonomy" id="43"/>
    <lineage>
        <taxon>Bacteria</taxon>
        <taxon>Pseudomonadati</taxon>
        <taxon>Myxococcota</taxon>
        <taxon>Myxococcia</taxon>
        <taxon>Myxococcales</taxon>
        <taxon>Cystobacterineae</taxon>
        <taxon>Archangiaceae</taxon>
        <taxon>Cystobacter</taxon>
    </lineage>
</organism>
<dbReference type="GO" id="GO:0046872">
    <property type="term" value="F:metal ion binding"/>
    <property type="evidence" value="ECO:0007669"/>
    <property type="project" value="UniProtKB-KW"/>
</dbReference>
<evidence type="ECO:0000256" key="4">
    <source>
        <dbReference type="ARBA" id="ARBA00023004"/>
    </source>
</evidence>
<proteinExistence type="predicted"/>
<evidence type="ECO:0000256" key="1">
    <source>
        <dbReference type="ARBA" id="ARBA00001966"/>
    </source>
</evidence>
<dbReference type="SFLD" id="SFLDG01082">
    <property type="entry name" value="B12-binding_domain_containing"/>
    <property type="match status" value="1"/>
</dbReference>
<dbReference type="InterPro" id="IPR006638">
    <property type="entry name" value="Elp3/MiaA/NifB-like_rSAM"/>
</dbReference>
<sequence length="491" mass="57343">MRKYYLGPEASHEVPFKRLLAISHYIMPNFGTLEWDRVSREQVDKNLRSLQDPGGALNDELMMYIHVPYCQSFCHYCNFNKNHYPWQDEERLQRYTDYLIKEIDYYLSLPYVQARRFTAIYIGGGSPSTLPVSAVERLFAHLAKVAPGFDTLEKTFTGEPRTLRKPELLKVLHDYGFDRVTFGIETLNPEIHKKIGRWDSPSDVDAVFEGLEKLGYEGDRCVDLMYDLPGQSLVGFQEELATLVEHYRPDEIDAFGTVYLPYRPLHKLILDGRVPQPGSIWQLLRMREHLYDYLLENDYHNTIAETYSRKPQRSMYQTAHCARQDIIGIGCAARSNIKDMVSINPDKVDVWMNNIDQYGVSTQTLQSIGRSGVLDRIMVMFPRYKELSKELLDRYSDVEHFEQVEDVLRSHLEVGCVEEQEGRYVVNKLGVIWHGNLQTDYMERSLNLQGKVLLKVISEKESHFDREERFKVNKATRFIAKHIDKYPKLMK</sequence>
<evidence type="ECO:0000256" key="5">
    <source>
        <dbReference type="ARBA" id="ARBA00023014"/>
    </source>
</evidence>
<comment type="cofactor">
    <cofactor evidence="1">
        <name>[4Fe-4S] cluster</name>
        <dbReference type="ChEBI" id="CHEBI:49883"/>
    </cofactor>
</comment>
<feature type="domain" description="Radical SAM core" evidence="6">
    <location>
        <begin position="55"/>
        <end position="296"/>
    </location>
</feature>
<evidence type="ECO:0000259" key="6">
    <source>
        <dbReference type="PROSITE" id="PS51918"/>
    </source>
</evidence>